<keyword evidence="2" id="KW-1185">Reference proteome</keyword>
<accession>A0A927EYB2</accession>
<dbReference type="Proteomes" id="UP000632289">
    <property type="component" value="Unassembled WGS sequence"/>
</dbReference>
<dbReference type="RefSeq" id="WP_191209249.1">
    <property type="nucleotide sequence ID" value="NZ_BAABKL010000036.1"/>
</dbReference>
<name>A0A927EYB2_9ACTN</name>
<reference evidence="1" key="1">
    <citation type="submission" date="2020-09" db="EMBL/GenBank/DDBJ databases">
        <title>Secondary metabolite and genome analysis of marine Streptomyces chumphonensis KK1-2T.</title>
        <authorList>
            <person name="Phongsopitanun W."/>
            <person name="Kanchanasin P."/>
            <person name="Pittayakhajonwut P."/>
            <person name="Suwanborirux K."/>
            <person name="Tanasupawat S."/>
        </authorList>
    </citation>
    <scope>NUCLEOTIDE SEQUENCE</scope>
    <source>
        <strain evidence="1">KK1-2</strain>
    </source>
</reference>
<dbReference type="EMBL" id="JACXYU010000004">
    <property type="protein sequence ID" value="MBD3931938.1"/>
    <property type="molecule type" value="Genomic_DNA"/>
</dbReference>
<gene>
    <name evidence="1" type="ORF">IF129_10260</name>
</gene>
<dbReference type="AlphaFoldDB" id="A0A927EYB2"/>
<evidence type="ECO:0000313" key="2">
    <source>
        <dbReference type="Proteomes" id="UP000632289"/>
    </source>
</evidence>
<evidence type="ECO:0000313" key="1">
    <source>
        <dbReference type="EMBL" id="MBD3931938.1"/>
    </source>
</evidence>
<proteinExistence type="predicted"/>
<sequence length="108" mass="11903">MPRPIAYIENDDRTWRCDGCGSYGGAMGRDEESYRAVAEAVAAHIDECTPQGTSRQLSVYKAEELREAQNLVYARHADVAQARADLAREEAALSDAMTLLNKVIDSLL</sequence>
<organism evidence="1 2">
    <name type="scientific">Streptomyces chumphonensis</name>
    <dbReference type="NCBI Taxonomy" id="1214925"/>
    <lineage>
        <taxon>Bacteria</taxon>
        <taxon>Bacillati</taxon>
        <taxon>Actinomycetota</taxon>
        <taxon>Actinomycetes</taxon>
        <taxon>Kitasatosporales</taxon>
        <taxon>Streptomycetaceae</taxon>
        <taxon>Streptomyces</taxon>
    </lineage>
</organism>
<protein>
    <submittedName>
        <fullName evidence="1">Uncharacterized protein</fullName>
    </submittedName>
</protein>
<comment type="caution">
    <text evidence="1">The sequence shown here is derived from an EMBL/GenBank/DDBJ whole genome shotgun (WGS) entry which is preliminary data.</text>
</comment>